<dbReference type="InParanoid" id="K1QNN2"/>
<reference evidence="1" key="1">
    <citation type="journal article" date="2012" name="Nature">
        <title>The oyster genome reveals stress adaptation and complexity of shell formation.</title>
        <authorList>
            <person name="Zhang G."/>
            <person name="Fang X."/>
            <person name="Guo X."/>
            <person name="Li L."/>
            <person name="Luo R."/>
            <person name="Xu F."/>
            <person name="Yang P."/>
            <person name="Zhang L."/>
            <person name="Wang X."/>
            <person name="Qi H."/>
            <person name="Xiong Z."/>
            <person name="Que H."/>
            <person name="Xie Y."/>
            <person name="Holland P.W."/>
            <person name="Paps J."/>
            <person name="Zhu Y."/>
            <person name="Wu F."/>
            <person name="Chen Y."/>
            <person name="Wang J."/>
            <person name="Peng C."/>
            <person name="Meng J."/>
            <person name="Yang L."/>
            <person name="Liu J."/>
            <person name="Wen B."/>
            <person name="Zhang N."/>
            <person name="Huang Z."/>
            <person name="Zhu Q."/>
            <person name="Feng Y."/>
            <person name="Mount A."/>
            <person name="Hedgecock D."/>
            <person name="Xu Z."/>
            <person name="Liu Y."/>
            <person name="Domazet-Loso T."/>
            <person name="Du Y."/>
            <person name="Sun X."/>
            <person name="Zhang S."/>
            <person name="Liu B."/>
            <person name="Cheng P."/>
            <person name="Jiang X."/>
            <person name="Li J."/>
            <person name="Fan D."/>
            <person name="Wang W."/>
            <person name="Fu W."/>
            <person name="Wang T."/>
            <person name="Wang B."/>
            <person name="Zhang J."/>
            <person name="Peng Z."/>
            <person name="Li Y."/>
            <person name="Li N."/>
            <person name="Wang J."/>
            <person name="Chen M."/>
            <person name="He Y."/>
            <person name="Tan F."/>
            <person name="Song X."/>
            <person name="Zheng Q."/>
            <person name="Huang R."/>
            <person name="Yang H."/>
            <person name="Du X."/>
            <person name="Chen L."/>
            <person name="Yang M."/>
            <person name="Gaffney P.M."/>
            <person name="Wang S."/>
            <person name="Luo L."/>
            <person name="She Z."/>
            <person name="Ming Y."/>
            <person name="Huang W."/>
            <person name="Zhang S."/>
            <person name="Huang B."/>
            <person name="Zhang Y."/>
            <person name="Qu T."/>
            <person name="Ni P."/>
            <person name="Miao G."/>
            <person name="Wang J."/>
            <person name="Wang Q."/>
            <person name="Steinberg C.E."/>
            <person name="Wang H."/>
            <person name="Li N."/>
            <person name="Qian L."/>
            <person name="Zhang G."/>
            <person name="Li Y."/>
            <person name="Yang H."/>
            <person name="Liu X."/>
            <person name="Wang J."/>
            <person name="Yin Y."/>
            <person name="Wang J."/>
        </authorList>
    </citation>
    <scope>NUCLEOTIDE SEQUENCE [LARGE SCALE GENOMIC DNA]</scope>
    <source>
        <strain evidence="1">05x7-T-G4-1.051#20</strain>
    </source>
</reference>
<dbReference type="HOGENOM" id="CLU_2239193_0_0_1"/>
<accession>K1QNN2</accession>
<sequence length="105" mass="12012">MGPSRTLCVVPTHPVASISHFKRPVASIGHFKATPRSTLRKLDGYKFPVYTTTFCPRIKTEWNERSSALNCNKSNGYMCLPNDRFDELLEFCYREPVERIQKDGG</sequence>
<dbReference type="AlphaFoldDB" id="K1QNN2"/>
<evidence type="ECO:0000313" key="1">
    <source>
        <dbReference type="EMBL" id="EKC32664.1"/>
    </source>
</evidence>
<proteinExistence type="predicted"/>
<name>K1QNN2_MAGGI</name>
<organism evidence="1">
    <name type="scientific">Magallana gigas</name>
    <name type="common">Pacific oyster</name>
    <name type="synonym">Crassostrea gigas</name>
    <dbReference type="NCBI Taxonomy" id="29159"/>
    <lineage>
        <taxon>Eukaryota</taxon>
        <taxon>Metazoa</taxon>
        <taxon>Spiralia</taxon>
        <taxon>Lophotrochozoa</taxon>
        <taxon>Mollusca</taxon>
        <taxon>Bivalvia</taxon>
        <taxon>Autobranchia</taxon>
        <taxon>Pteriomorphia</taxon>
        <taxon>Ostreida</taxon>
        <taxon>Ostreoidea</taxon>
        <taxon>Ostreidae</taxon>
        <taxon>Magallana</taxon>
    </lineage>
</organism>
<protein>
    <submittedName>
        <fullName evidence="1">Uncharacterized protein</fullName>
    </submittedName>
</protein>
<dbReference type="EMBL" id="JH817036">
    <property type="protein sequence ID" value="EKC32664.1"/>
    <property type="molecule type" value="Genomic_DNA"/>
</dbReference>
<gene>
    <name evidence="1" type="ORF">CGI_10014858</name>
</gene>